<dbReference type="InterPro" id="IPR032514">
    <property type="entry name" value="GtaA_central"/>
</dbReference>
<dbReference type="Pfam" id="PF16334">
    <property type="entry name" value="DUF4964"/>
    <property type="match status" value="1"/>
</dbReference>
<dbReference type="InterPro" id="IPR052743">
    <property type="entry name" value="Glutaminase_GtaA"/>
</dbReference>
<dbReference type="PANTHER" id="PTHR31987">
    <property type="entry name" value="GLUTAMINASE A-RELATED"/>
    <property type="match status" value="1"/>
</dbReference>
<gene>
    <name evidence="5" type="ORF">TRIP_D440477</name>
</gene>
<feature type="domain" description="Glutaminase A central" evidence="3">
    <location>
        <begin position="503"/>
        <end position="839"/>
    </location>
</feature>
<accession>A0A653AK72</accession>
<dbReference type="EMBL" id="UPXZ01000039">
    <property type="protein sequence ID" value="VBB48459.1"/>
    <property type="molecule type" value="Genomic_DNA"/>
</dbReference>
<dbReference type="InterPro" id="IPR033433">
    <property type="entry name" value="GtaA_N"/>
</dbReference>
<name>A0A653AK72_9BACT</name>
<dbReference type="AlphaFoldDB" id="A0A653AK72"/>
<dbReference type="PANTHER" id="PTHR31987:SF1">
    <property type="entry name" value="GLUTAMINASE A"/>
    <property type="match status" value="1"/>
</dbReference>
<dbReference type="InterPro" id="IPR008928">
    <property type="entry name" value="6-hairpin_glycosidase_sf"/>
</dbReference>
<reference evidence="5" key="1">
    <citation type="submission" date="2018-07" db="EMBL/GenBank/DDBJ databases">
        <authorList>
            <consortium name="Genoscope - CEA"/>
            <person name="William W."/>
        </authorList>
    </citation>
    <scope>NUCLEOTIDE SEQUENCE</scope>
    <source>
        <strain evidence="5">IK1</strain>
    </source>
</reference>
<feature type="signal peptide" evidence="1">
    <location>
        <begin position="1"/>
        <end position="21"/>
    </location>
</feature>
<proteinExistence type="predicted"/>
<evidence type="ECO:0000313" key="5">
    <source>
        <dbReference type="EMBL" id="VBB48459.1"/>
    </source>
</evidence>
<feature type="domain" description="Glutaminase A N-terminal" evidence="4">
    <location>
        <begin position="266"/>
        <end position="497"/>
    </location>
</feature>
<evidence type="ECO:0000259" key="2">
    <source>
        <dbReference type="Pfam" id="PF16334"/>
    </source>
</evidence>
<dbReference type="InterPro" id="IPR032515">
    <property type="entry name" value="DUF4964"/>
</dbReference>
<dbReference type="SUPFAM" id="SSF49785">
    <property type="entry name" value="Galactose-binding domain-like"/>
    <property type="match status" value="1"/>
</dbReference>
<evidence type="ECO:0000259" key="3">
    <source>
        <dbReference type="Pfam" id="PF16335"/>
    </source>
</evidence>
<keyword evidence="1" id="KW-0732">Signal</keyword>
<organism evidence="5">
    <name type="scientific">uncultured Paludibacter sp</name>
    <dbReference type="NCBI Taxonomy" id="497635"/>
    <lineage>
        <taxon>Bacteria</taxon>
        <taxon>Pseudomonadati</taxon>
        <taxon>Bacteroidota</taxon>
        <taxon>Bacteroidia</taxon>
        <taxon>Bacteroidales</taxon>
        <taxon>Paludibacteraceae</taxon>
        <taxon>Paludibacter</taxon>
        <taxon>environmental samples</taxon>
    </lineage>
</organism>
<dbReference type="SUPFAM" id="SSF48208">
    <property type="entry name" value="Six-hairpin glycosidases"/>
    <property type="match status" value="1"/>
</dbReference>
<feature type="domain" description="DUF4964" evidence="2">
    <location>
        <begin position="28"/>
        <end position="103"/>
    </location>
</feature>
<evidence type="ECO:0000259" key="4">
    <source>
        <dbReference type="Pfam" id="PF17168"/>
    </source>
</evidence>
<dbReference type="Pfam" id="PF17168">
    <property type="entry name" value="DUF5127"/>
    <property type="match status" value="1"/>
</dbReference>
<feature type="chain" id="PRO_5025024987" evidence="1">
    <location>
        <begin position="22"/>
        <end position="851"/>
    </location>
</feature>
<dbReference type="GO" id="GO:0005975">
    <property type="term" value="P:carbohydrate metabolic process"/>
    <property type="evidence" value="ECO:0007669"/>
    <property type="project" value="InterPro"/>
</dbReference>
<dbReference type="Gene3D" id="2.60.120.260">
    <property type="entry name" value="Galactose-binding domain-like"/>
    <property type="match status" value="1"/>
</dbReference>
<dbReference type="InterPro" id="IPR008979">
    <property type="entry name" value="Galactose-bd-like_sf"/>
</dbReference>
<dbReference type="Pfam" id="PF16335">
    <property type="entry name" value="GtaA_6_Hairpin"/>
    <property type="match status" value="1"/>
</dbReference>
<protein>
    <submittedName>
        <fullName evidence="5">Glutaminase A</fullName>
    </submittedName>
</protein>
<sequence>MRNARKTFSVILFTLSLTLFAGTKTTPGIDFYKSSFDIALRAPAVPLILSDPYLSIWSPYDKLTEGSTQHWTGESHPLIGAIRVDGKVYRFMGKDVPLLASIIPSSNTNNKSWTAAYTFDEPKANWIDINYDDTKWKIGEAAFGTSEMPHVKTLWNTKDIWIRRTFDLNEDLSKEQLILQYSHDDIFELYLNGEKLVKTDYSWKNDVQLILNDQAKNKLKKGKNVIAAHCHNTTGGAYVDFQLFKKVNRSGFDTEATQLSVDVLPTQTYYSFLCGPVELNLIFTAPFLPNDLDLISTPINYITYNVKSANKKFHEVQLYIETTPQIAVNDLSQRVSSERIEKNGITYLKTGTIDQPILKHPGDGVRIDWGYAFLSSGNGENQDLNIGDYYDMKQSFIETGKLLSNKPSGKIISKMNESMPALACVDNIGTINKDGKSGYVMLGYDDVYSIEYFFKQRMAYWKHDGKVDIYQAFERAKSNYSDLLNKCREFDNSMMNDALKAGGKEYSELCALAYRHTIAAHKLLKDEEGNLLFLSKENNSNGCINTVDLTYPSAPLFLIYNTELMKGMMNPIFYYSESGRWTKPFAAHDIGTYPVANGQVYGEDMPVEESGNMLILAAAISFMDGNTNYAQKHWETLTTWANYLVEKGLDPENQLCTDDFAGHLAHNANLSVKAILGIAGYGYMAKMAGKTKEGESYINQAKTMAQNWQKMARDEDHYKLAFDKSGTWSQKYNMVWDKLFHLGVFDPQILDTEISYYVKKQNTYGLPLDSRKEYTKSDWVMWTACMSPDEDSFNKIVNPIYKYADETTTRVPLSDWHDTETGKMVGFKARSVIGAYYMKMLFDKVNNLQSK</sequence>
<evidence type="ECO:0000256" key="1">
    <source>
        <dbReference type="SAM" id="SignalP"/>
    </source>
</evidence>